<organism evidence="6 7">
    <name type="scientific">Linum tenue</name>
    <dbReference type="NCBI Taxonomy" id="586396"/>
    <lineage>
        <taxon>Eukaryota</taxon>
        <taxon>Viridiplantae</taxon>
        <taxon>Streptophyta</taxon>
        <taxon>Embryophyta</taxon>
        <taxon>Tracheophyta</taxon>
        <taxon>Spermatophyta</taxon>
        <taxon>Magnoliopsida</taxon>
        <taxon>eudicotyledons</taxon>
        <taxon>Gunneridae</taxon>
        <taxon>Pentapetalae</taxon>
        <taxon>rosids</taxon>
        <taxon>fabids</taxon>
        <taxon>Malpighiales</taxon>
        <taxon>Linaceae</taxon>
        <taxon>Linum</taxon>
    </lineage>
</organism>
<dbReference type="PROSITE" id="PS51999">
    <property type="entry name" value="ZF_GRF"/>
    <property type="match status" value="1"/>
</dbReference>
<dbReference type="Pfam" id="PF06839">
    <property type="entry name" value="Zn_ribbon_GRF"/>
    <property type="match status" value="1"/>
</dbReference>
<dbReference type="EMBL" id="CAMGYJ010000009">
    <property type="protein sequence ID" value="CAI0470418.1"/>
    <property type="molecule type" value="Genomic_DNA"/>
</dbReference>
<dbReference type="PANTHER" id="PTHR33248">
    <property type="entry name" value="ZINC ION-BINDING PROTEIN"/>
    <property type="match status" value="1"/>
</dbReference>
<comment type="caution">
    <text evidence="6">The sequence shown here is derived from an EMBL/GenBank/DDBJ whole genome shotgun (WGS) entry which is preliminary data.</text>
</comment>
<dbReference type="GO" id="GO:0008270">
    <property type="term" value="F:zinc ion binding"/>
    <property type="evidence" value="ECO:0007669"/>
    <property type="project" value="UniProtKB-KW"/>
</dbReference>
<name>A0AAV0PHS9_9ROSI</name>
<sequence length="195" mass="23041">MGVYWIWSFWSRVRRRMFYGKIMRTIFENMTDYDGSDASSSHGSDSGYDDSGLQCACGLPAKLRMSQSARNPFRLFYNCPRRYDQCDFFRWCDEPSLTGDRHADELNLIRHECTRLQRMFMKAQQDHENDREKWEMQKEELMSTLCEVQAELDEYKRKVKMAAESDLMPPVDPRWSSSGRDEMDLGDDAIEIHAI</sequence>
<accession>A0AAV0PHS9</accession>
<evidence type="ECO:0000313" key="6">
    <source>
        <dbReference type="EMBL" id="CAI0470418.1"/>
    </source>
</evidence>
<gene>
    <name evidence="6" type="ORF">LITE_LOCUS38549</name>
</gene>
<protein>
    <recommendedName>
        <fullName evidence="5">GRF-type domain-containing protein</fullName>
    </recommendedName>
</protein>
<dbReference type="AlphaFoldDB" id="A0AAV0PHS9"/>
<evidence type="ECO:0000313" key="7">
    <source>
        <dbReference type="Proteomes" id="UP001154282"/>
    </source>
</evidence>
<keyword evidence="1" id="KW-0479">Metal-binding</keyword>
<evidence type="ECO:0000256" key="3">
    <source>
        <dbReference type="ARBA" id="ARBA00022833"/>
    </source>
</evidence>
<evidence type="ECO:0000256" key="1">
    <source>
        <dbReference type="ARBA" id="ARBA00022723"/>
    </source>
</evidence>
<evidence type="ECO:0000256" key="2">
    <source>
        <dbReference type="ARBA" id="ARBA00022771"/>
    </source>
</evidence>
<keyword evidence="3" id="KW-0862">Zinc</keyword>
<evidence type="ECO:0000259" key="5">
    <source>
        <dbReference type="PROSITE" id="PS51999"/>
    </source>
</evidence>
<keyword evidence="7" id="KW-1185">Reference proteome</keyword>
<dbReference type="InterPro" id="IPR010666">
    <property type="entry name" value="Znf_GRF"/>
</dbReference>
<dbReference type="Proteomes" id="UP001154282">
    <property type="component" value="Unassembled WGS sequence"/>
</dbReference>
<proteinExistence type="predicted"/>
<feature type="domain" description="GRF-type" evidence="5">
    <location>
        <begin position="55"/>
        <end position="95"/>
    </location>
</feature>
<reference evidence="6" key="1">
    <citation type="submission" date="2022-08" db="EMBL/GenBank/DDBJ databases">
        <authorList>
            <person name="Gutierrez-Valencia J."/>
        </authorList>
    </citation>
    <scope>NUCLEOTIDE SEQUENCE</scope>
</reference>
<evidence type="ECO:0000256" key="4">
    <source>
        <dbReference type="PROSITE-ProRule" id="PRU01343"/>
    </source>
</evidence>
<keyword evidence="2 4" id="KW-0863">Zinc-finger</keyword>